<dbReference type="Proteomes" id="UP000440732">
    <property type="component" value="Unassembled WGS sequence"/>
</dbReference>
<evidence type="ECO:0000313" key="16">
    <source>
        <dbReference type="Proteomes" id="UP000488956"/>
    </source>
</evidence>
<sequence length="194" mass="21639">MDAVLLASSLSDGRRKLRILENTSLGTVVHGWEAIASQSRRSYSRQRRIRSYSEHLVQQIGSRHSLHFVSRSDRGPHLKFVNGVPYSSTGLVGVYLEDALDDAWHLTSHSGSDTREYVVEPLAGSLPLRPPCDQVQTFSFSRSKVIHDAFVGKDVPRALFVHRLDSKLQHLQGVVDAKQAAVCCWVPLLQQAGR</sequence>
<dbReference type="EMBL" id="QXFX01001829">
    <property type="protein sequence ID" value="KAE9084188.1"/>
    <property type="molecule type" value="Genomic_DNA"/>
</dbReference>
<dbReference type="EMBL" id="QXGC01001842">
    <property type="protein sequence ID" value="KAE9195092.1"/>
    <property type="molecule type" value="Genomic_DNA"/>
</dbReference>
<evidence type="ECO:0000313" key="3">
    <source>
        <dbReference type="EMBL" id="KAE9084188.1"/>
    </source>
</evidence>
<proteinExistence type="predicted"/>
<evidence type="ECO:0000313" key="11">
    <source>
        <dbReference type="Proteomes" id="UP000437068"/>
    </source>
</evidence>
<evidence type="ECO:0000313" key="8">
    <source>
        <dbReference type="EMBL" id="KAE9288050.1"/>
    </source>
</evidence>
<dbReference type="EMBL" id="QXGD01001901">
    <property type="protein sequence ID" value="KAE9196949.1"/>
    <property type="molecule type" value="Genomic_DNA"/>
</dbReference>
<evidence type="ECO:0000313" key="6">
    <source>
        <dbReference type="EMBL" id="KAE9195092.1"/>
    </source>
</evidence>
<dbReference type="Proteomes" id="UP000460718">
    <property type="component" value="Unassembled WGS sequence"/>
</dbReference>
<dbReference type="EMBL" id="QXGF01001903">
    <property type="protein sequence ID" value="KAE8927142.1"/>
    <property type="molecule type" value="Genomic_DNA"/>
</dbReference>
<dbReference type="Proteomes" id="UP000429523">
    <property type="component" value="Unassembled WGS sequence"/>
</dbReference>
<dbReference type="EMBL" id="QXGE01001807">
    <property type="protein sequence ID" value="KAE9288050.1"/>
    <property type="molecule type" value="Genomic_DNA"/>
</dbReference>
<evidence type="ECO:0000313" key="12">
    <source>
        <dbReference type="Proteomes" id="UP000440367"/>
    </source>
</evidence>
<dbReference type="Proteomes" id="UP000440367">
    <property type="component" value="Unassembled WGS sequence"/>
</dbReference>
<dbReference type="EMBL" id="QXGB01001863">
    <property type="protein sequence ID" value="KAE9184535.1"/>
    <property type="molecule type" value="Genomic_DNA"/>
</dbReference>
<dbReference type="Proteomes" id="UP000437068">
    <property type="component" value="Unassembled WGS sequence"/>
</dbReference>
<keyword evidence="10" id="KW-1185">Reference proteome</keyword>
<evidence type="ECO:0000313" key="2">
    <source>
        <dbReference type="EMBL" id="KAE8985545.1"/>
    </source>
</evidence>
<reference evidence="9 10" key="1">
    <citation type="submission" date="2018-08" db="EMBL/GenBank/DDBJ databases">
        <title>Genomic investigation of the strawberry pathogen Phytophthora fragariae indicates pathogenicity is determined by transcriptional variation in three key races.</title>
        <authorList>
            <person name="Adams T.M."/>
            <person name="Armitage A.D."/>
            <person name="Sobczyk M.K."/>
            <person name="Bates H.J."/>
            <person name="Dunwell J.M."/>
            <person name="Nellist C.F."/>
            <person name="Harrison R.J."/>
        </authorList>
    </citation>
    <scope>NUCLEOTIDE SEQUENCE [LARGE SCALE GENOMIC DNA]</scope>
    <source>
        <strain evidence="8 11">A4</strain>
        <strain evidence="7 12">BC-1</strain>
        <strain evidence="6 15">BC-23</strain>
        <strain evidence="5 10">NOV-27</strain>
        <strain evidence="4 13">NOV-5</strain>
        <strain evidence="1 9">NOV-9</strain>
        <strain evidence="3 16">ONT-3</strain>
        <strain evidence="2 14">SCRP245</strain>
    </source>
</reference>
<organism evidence="7 12">
    <name type="scientific">Phytophthora fragariae</name>
    <dbReference type="NCBI Taxonomy" id="53985"/>
    <lineage>
        <taxon>Eukaryota</taxon>
        <taxon>Sar</taxon>
        <taxon>Stramenopiles</taxon>
        <taxon>Oomycota</taxon>
        <taxon>Peronosporomycetes</taxon>
        <taxon>Peronosporales</taxon>
        <taxon>Peronosporaceae</taxon>
        <taxon>Phytophthora</taxon>
    </lineage>
</organism>
<evidence type="ECO:0000313" key="15">
    <source>
        <dbReference type="Proteomes" id="UP000476176"/>
    </source>
</evidence>
<dbReference type="EMBL" id="QXGA01001820">
    <property type="protein sequence ID" value="KAE9109537.1"/>
    <property type="molecule type" value="Genomic_DNA"/>
</dbReference>
<evidence type="ECO:0000313" key="7">
    <source>
        <dbReference type="EMBL" id="KAE9196949.1"/>
    </source>
</evidence>
<dbReference type="EMBL" id="QXFW01001807">
    <property type="protein sequence ID" value="KAE8985545.1"/>
    <property type="molecule type" value="Genomic_DNA"/>
</dbReference>
<dbReference type="Proteomes" id="UP000433483">
    <property type="component" value="Unassembled WGS sequence"/>
</dbReference>
<dbReference type="AlphaFoldDB" id="A0A6A3X7W5"/>
<evidence type="ECO:0000313" key="4">
    <source>
        <dbReference type="EMBL" id="KAE9109537.1"/>
    </source>
</evidence>
<evidence type="ECO:0000313" key="5">
    <source>
        <dbReference type="EMBL" id="KAE9184535.1"/>
    </source>
</evidence>
<dbReference type="Proteomes" id="UP000476176">
    <property type="component" value="Unassembled WGS sequence"/>
</dbReference>
<accession>A0A6A3X7W5</accession>
<evidence type="ECO:0000313" key="1">
    <source>
        <dbReference type="EMBL" id="KAE8927142.1"/>
    </source>
</evidence>
<name>A0A6A3X7W5_9STRA</name>
<comment type="caution">
    <text evidence="7">The sequence shown here is derived from an EMBL/GenBank/DDBJ whole genome shotgun (WGS) entry which is preliminary data.</text>
</comment>
<evidence type="ECO:0000313" key="10">
    <source>
        <dbReference type="Proteomes" id="UP000433483"/>
    </source>
</evidence>
<protein>
    <submittedName>
        <fullName evidence="7">Uncharacterized protein</fullName>
    </submittedName>
</protein>
<evidence type="ECO:0000313" key="14">
    <source>
        <dbReference type="Proteomes" id="UP000460718"/>
    </source>
</evidence>
<evidence type="ECO:0000313" key="9">
    <source>
        <dbReference type="Proteomes" id="UP000429523"/>
    </source>
</evidence>
<evidence type="ECO:0000313" key="13">
    <source>
        <dbReference type="Proteomes" id="UP000440732"/>
    </source>
</evidence>
<dbReference type="Proteomes" id="UP000488956">
    <property type="component" value="Unassembled WGS sequence"/>
</dbReference>
<gene>
    <name evidence="8" type="ORF">PF001_g20699</name>
    <name evidence="7" type="ORF">PF002_g22891</name>
    <name evidence="6" type="ORF">PF004_g20532</name>
    <name evidence="5" type="ORF">PF005_g21639</name>
    <name evidence="4" type="ORF">PF006_g20651</name>
    <name evidence="1" type="ORF">PF009_g22689</name>
    <name evidence="3" type="ORF">PF010_g20937</name>
    <name evidence="2" type="ORF">PF011_g20344</name>
</gene>